<dbReference type="STRING" id="279824.SAMN03080617_02426"/>
<sequence>MRTVSIIGLGWIGEPLGIQLKEKGFQVLGSTTSAEKQENLSKSGLKAIRFSLNPHPEGIGFNSLFQAEILVVNIPPRIRSGNGEFHLEQLKYLRSLLDNSPIKRVIFVSSTGIYPDSLSEEAYSEEFPMTLENAGNDILFRSEQLMEKGRSYDLTIVRFGGLMGNDRIPGKYFSGRENVAGHTRVNFIHQNDAVGILAWVIEKELWNQTFNGVAPIHPLRREIYEKNAVEFGIDPPTSYQNEPEGLDRLIDSSKILETGFEFEFQDPLGFKYS</sequence>
<dbReference type="PANTHER" id="PTHR48079:SF6">
    <property type="entry name" value="NAD(P)-BINDING DOMAIN-CONTAINING PROTEIN-RELATED"/>
    <property type="match status" value="1"/>
</dbReference>
<accession>A0A1G5YBU5</accession>
<dbReference type="InterPro" id="IPR051783">
    <property type="entry name" value="NAD(P)-dependent_oxidoreduct"/>
</dbReference>
<dbReference type="EMBL" id="FMXE01000015">
    <property type="protein sequence ID" value="SDA80131.1"/>
    <property type="molecule type" value="Genomic_DNA"/>
</dbReference>
<evidence type="ECO:0000313" key="2">
    <source>
        <dbReference type="Proteomes" id="UP000198756"/>
    </source>
</evidence>
<dbReference type="RefSeq" id="WP_092730289.1">
    <property type="nucleotide sequence ID" value="NZ_FMXE01000015.1"/>
</dbReference>
<organism evidence="1 2">
    <name type="scientific">Algoriphagus alkaliphilus</name>
    <dbReference type="NCBI Taxonomy" id="279824"/>
    <lineage>
        <taxon>Bacteria</taxon>
        <taxon>Pseudomonadati</taxon>
        <taxon>Bacteroidota</taxon>
        <taxon>Cytophagia</taxon>
        <taxon>Cytophagales</taxon>
        <taxon>Cyclobacteriaceae</taxon>
        <taxon>Algoriphagus</taxon>
    </lineage>
</organism>
<dbReference type="Proteomes" id="UP000198756">
    <property type="component" value="Unassembled WGS sequence"/>
</dbReference>
<protein>
    <submittedName>
        <fullName evidence="1">Nucleoside-diphosphate-sugar epimerase</fullName>
    </submittedName>
</protein>
<name>A0A1G5YBU5_9BACT</name>
<dbReference type="GO" id="GO:0004029">
    <property type="term" value="F:aldehyde dehydrogenase (NAD+) activity"/>
    <property type="evidence" value="ECO:0007669"/>
    <property type="project" value="TreeGrafter"/>
</dbReference>
<dbReference type="PANTHER" id="PTHR48079">
    <property type="entry name" value="PROTEIN YEEZ"/>
    <property type="match status" value="1"/>
</dbReference>
<gene>
    <name evidence="1" type="ORF">SAMN03080617_02426</name>
</gene>
<dbReference type="Gene3D" id="3.40.50.720">
    <property type="entry name" value="NAD(P)-binding Rossmann-like Domain"/>
    <property type="match status" value="1"/>
</dbReference>
<dbReference type="GO" id="GO:0005737">
    <property type="term" value="C:cytoplasm"/>
    <property type="evidence" value="ECO:0007669"/>
    <property type="project" value="TreeGrafter"/>
</dbReference>
<dbReference type="InterPro" id="IPR036291">
    <property type="entry name" value="NAD(P)-bd_dom_sf"/>
</dbReference>
<evidence type="ECO:0000313" key="1">
    <source>
        <dbReference type="EMBL" id="SDA80131.1"/>
    </source>
</evidence>
<dbReference type="AlphaFoldDB" id="A0A1G5YBU5"/>
<keyword evidence="2" id="KW-1185">Reference proteome</keyword>
<proteinExistence type="predicted"/>
<dbReference type="SUPFAM" id="SSF51735">
    <property type="entry name" value="NAD(P)-binding Rossmann-fold domains"/>
    <property type="match status" value="1"/>
</dbReference>
<reference evidence="2" key="1">
    <citation type="submission" date="2016-10" db="EMBL/GenBank/DDBJ databases">
        <authorList>
            <person name="Varghese N."/>
            <person name="Submissions S."/>
        </authorList>
    </citation>
    <scope>NUCLEOTIDE SEQUENCE [LARGE SCALE GENOMIC DNA]</scope>
    <source>
        <strain evidence="2">DSM 22703</strain>
    </source>
</reference>
<dbReference type="OrthoDB" id="751203at2"/>